<dbReference type="Pfam" id="PF21699">
    <property type="entry name" value="TM1266-like"/>
    <property type="match status" value="1"/>
</dbReference>
<dbReference type="EMBL" id="FQVH01000024">
    <property type="protein sequence ID" value="SHF47218.1"/>
    <property type="molecule type" value="Genomic_DNA"/>
</dbReference>
<sequence>MMKIVGISIDKRTDSALKVQEILTRYGDNIIGRFGIHDPEDERGLITLNMKADERYMEEFLGELMSLEGVRVKYMDMD</sequence>
<protein>
    <submittedName>
        <fullName evidence="1">Putative iron-only hydrogenase system regulator</fullName>
    </submittedName>
</protein>
<name>A0A1M5BXG6_9THEO</name>
<keyword evidence="2" id="KW-1185">Reference proteome</keyword>
<dbReference type="AlphaFoldDB" id="A0A1M5BXG6"/>
<evidence type="ECO:0000313" key="2">
    <source>
        <dbReference type="Proteomes" id="UP000184088"/>
    </source>
</evidence>
<gene>
    <name evidence="1" type="ORF">SAMN02746089_01983</name>
</gene>
<dbReference type="STRING" id="1121256.SAMN02746089_01983"/>
<dbReference type="InterPro" id="IPR045865">
    <property type="entry name" value="ACT-like_dom_sf"/>
</dbReference>
<dbReference type="Proteomes" id="UP000184088">
    <property type="component" value="Unassembled WGS sequence"/>
</dbReference>
<accession>A0A1M5BXG6</accession>
<proteinExistence type="predicted"/>
<dbReference type="InterPro" id="IPR027271">
    <property type="entry name" value="Acetolactate_synth/TF_NikR_C"/>
</dbReference>
<organism evidence="1 2">
    <name type="scientific">Caldanaerobius fijiensis DSM 17918</name>
    <dbReference type="NCBI Taxonomy" id="1121256"/>
    <lineage>
        <taxon>Bacteria</taxon>
        <taxon>Bacillati</taxon>
        <taxon>Bacillota</taxon>
        <taxon>Clostridia</taxon>
        <taxon>Thermoanaerobacterales</taxon>
        <taxon>Thermoanaerobacteraceae</taxon>
        <taxon>Caldanaerobius</taxon>
    </lineage>
</organism>
<evidence type="ECO:0000313" key="1">
    <source>
        <dbReference type="EMBL" id="SHF47218.1"/>
    </source>
</evidence>
<dbReference type="SUPFAM" id="SSF55021">
    <property type="entry name" value="ACT-like"/>
    <property type="match status" value="1"/>
</dbReference>
<dbReference type="InterPro" id="IPR023860">
    <property type="entry name" value="FeFe-hyd_TM1266"/>
</dbReference>
<reference evidence="1 2" key="1">
    <citation type="submission" date="2016-11" db="EMBL/GenBank/DDBJ databases">
        <authorList>
            <person name="Jaros S."/>
            <person name="Januszkiewicz K."/>
            <person name="Wedrychowicz H."/>
        </authorList>
    </citation>
    <scope>NUCLEOTIDE SEQUENCE [LARGE SCALE GENOMIC DNA]</scope>
    <source>
        <strain evidence="1 2">DSM 17918</strain>
    </source>
</reference>
<dbReference type="Gene3D" id="3.30.70.1150">
    <property type="entry name" value="ACT-like. Chain A, domain 2"/>
    <property type="match status" value="1"/>
</dbReference>